<reference evidence="9 10" key="1">
    <citation type="submission" date="2015-07" db="EMBL/GenBank/DDBJ databases">
        <title>High-quality genome of monoxenous trypanosomatid Leptomonas pyrrhocoris.</title>
        <authorList>
            <person name="Flegontov P."/>
            <person name="Butenko A."/>
            <person name="Firsov S."/>
            <person name="Vlcek C."/>
            <person name="Logacheva M.D."/>
            <person name="Field M."/>
            <person name="Filatov D."/>
            <person name="Flegontova O."/>
            <person name="Gerasimov E."/>
            <person name="Jackson A.P."/>
            <person name="Kelly S."/>
            <person name="Opperdoes F."/>
            <person name="O'Reilly A."/>
            <person name="Votypka J."/>
            <person name="Yurchenko V."/>
            <person name="Lukes J."/>
        </authorList>
    </citation>
    <scope>NUCLEOTIDE SEQUENCE [LARGE SCALE GENOMIC DNA]</scope>
    <source>
        <strain evidence="9">H10</strain>
    </source>
</reference>
<dbReference type="RefSeq" id="XP_015663987.1">
    <property type="nucleotide sequence ID" value="XM_015798467.1"/>
</dbReference>
<dbReference type="InterPro" id="IPR031656">
    <property type="entry name" value="DAO_C"/>
</dbReference>
<dbReference type="InterPro" id="IPR038299">
    <property type="entry name" value="DAO_C_sf"/>
</dbReference>
<accession>A0A0N0DZP8</accession>
<organism evidence="9 10">
    <name type="scientific">Leptomonas pyrrhocoris</name>
    <name type="common">Firebug parasite</name>
    <dbReference type="NCBI Taxonomy" id="157538"/>
    <lineage>
        <taxon>Eukaryota</taxon>
        <taxon>Discoba</taxon>
        <taxon>Euglenozoa</taxon>
        <taxon>Kinetoplastea</taxon>
        <taxon>Metakinetoplastina</taxon>
        <taxon>Trypanosomatida</taxon>
        <taxon>Trypanosomatidae</taxon>
        <taxon>Leishmaniinae</taxon>
        <taxon>Leptomonas</taxon>
    </lineage>
</organism>
<evidence type="ECO:0000256" key="1">
    <source>
        <dbReference type="ARBA" id="ARBA00001974"/>
    </source>
</evidence>
<comment type="caution">
    <text evidence="9">The sequence shown here is derived from an EMBL/GenBank/DDBJ whole genome shotgun (WGS) entry which is preliminary data.</text>
</comment>
<keyword evidence="5" id="KW-0274">FAD</keyword>
<feature type="domain" description="FAD dependent oxidoreductase" evidence="7">
    <location>
        <begin position="69"/>
        <end position="411"/>
    </location>
</feature>
<dbReference type="Pfam" id="PF01266">
    <property type="entry name" value="DAO"/>
    <property type="match status" value="1"/>
</dbReference>
<dbReference type="EC" id="1.1.5.3" evidence="3"/>
<evidence type="ECO:0000313" key="9">
    <source>
        <dbReference type="EMBL" id="KPA85548.1"/>
    </source>
</evidence>
<evidence type="ECO:0000256" key="4">
    <source>
        <dbReference type="ARBA" id="ARBA00022630"/>
    </source>
</evidence>
<keyword evidence="6" id="KW-0560">Oxidoreductase</keyword>
<keyword evidence="4" id="KW-0285">Flavoprotein</keyword>
<evidence type="ECO:0000259" key="7">
    <source>
        <dbReference type="Pfam" id="PF01266"/>
    </source>
</evidence>
<dbReference type="GO" id="GO:0006072">
    <property type="term" value="P:glycerol-3-phosphate metabolic process"/>
    <property type="evidence" value="ECO:0007669"/>
    <property type="project" value="InterPro"/>
</dbReference>
<dbReference type="InterPro" id="IPR000447">
    <property type="entry name" value="G3P_DH_FAD-dep"/>
</dbReference>
<evidence type="ECO:0000256" key="6">
    <source>
        <dbReference type="ARBA" id="ARBA00023002"/>
    </source>
</evidence>
<dbReference type="AlphaFoldDB" id="A0A0N0DZP8"/>
<evidence type="ECO:0000256" key="2">
    <source>
        <dbReference type="ARBA" id="ARBA00007330"/>
    </source>
</evidence>
<dbReference type="EMBL" id="LGTL01000002">
    <property type="protein sequence ID" value="KPA85548.1"/>
    <property type="molecule type" value="Genomic_DNA"/>
</dbReference>
<evidence type="ECO:0000313" key="10">
    <source>
        <dbReference type="Proteomes" id="UP000037923"/>
    </source>
</evidence>
<dbReference type="GO" id="GO:0004368">
    <property type="term" value="F:glycerol-3-phosphate dehydrogenase (quinone) activity"/>
    <property type="evidence" value="ECO:0007669"/>
    <property type="project" value="UniProtKB-EC"/>
</dbReference>
<evidence type="ECO:0000256" key="3">
    <source>
        <dbReference type="ARBA" id="ARBA00013029"/>
    </source>
</evidence>
<dbReference type="OrthoDB" id="264015at2759"/>
<evidence type="ECO:0000259" key="8">
    <source>
        <dbReference type="Pfam" id="PF16901"/>
    </source>
</evidence>
<dbReference type="Proteomes" id="UP000037923">
    <property type="component" value="Unassembled WGS sequence"/>
</dbReference>
<feature type="domain" description="Alpha-glycerophosphate oxidase C-terminal" evidence="8">
    <location>
        <begin position="471"/>
        <end position="589"/>
    </location>
</feature>
<dbReference type="PRINTS" id="PR01001">
    <property type="entry name" value="FADG3PDH"/>
</dbReference>
<sequence length="607" mass="67297">MAYTAAKYVVGGSFAAFCTMVGFGYTNPAWTQRRFDPTKVPPLRYETVPTREMCLEQLASHNTAERALDVLVIGAGCVGTGTALDAVTRGLSVGLVDMGDYAGETSSRSTKLIHGGIRYLQKAVFQLDPAQLKLVAEGLRERTIMVHQAPHLCHSLPTIVPCYHALDIFLFWWGTKLYDVIAAVYGGTLGYSHFLFPYDTMRAYPKLKKLDPENNPLLGSIRYYDGQMNDARLCFSVAMTAASYGAATVNYAKVKAMEVVKDNKGDEVVRTTVEDTIHKKTMEVYSKSVVNAGGPFSESIEHLSKGTESKLEMLPASGSHVILDRKYCPKEHEAMIVPSSDDRVVFTVPWLGGCLIGTTDHKCKVQTNPPTDKADVEFLVKNVVPYVGDIPKEAVRSAWTGIRPLAMQKNHVEKAGGTQNVAREYVITVNEKSRILDIVGGKWTTYRNMAEDAVNNLSRTLMKDRAEFKPCCTTQMVMVGARHLDTVPATPANGIPDDVHRHWRNNYGDAYHALADMVAQNPALLKRLHKDSPVVEAEVLYAAKSEHCEKIMDFVARRTRTAFLDTAQAEQIVPRVAELMGQEKGWGITQRLLEKSEAYSFLNSFKL</sequence>
<dbReference type="Gene3D" id="3.30.9.10">
    <property type="entry name" value="D-Amino Acid Oxidase, subunit A, domain 2"/>
    <property type="match status" value="1"/>
</dbReference>
<dbReference type="PANTHER" id="PTHR11985">
    <property type="entry name" value="GLYCEROL-3-PHOSPHATE DEHYDROGENASE"/>
    <property type="match status" value="1"/>
</dbReference>
<dbReference type="PROSITE" id="PS00978">
    <property type="entry name" value="FAD_G3PDH_2"/>
    <property type="match status" value="1"/>
</dbReference>
<dbReference type="Gene3D" id="1.10.8.870">
    <property type="entry name" value="Alpha-glycerophosphate oxidase, cap domain"/>
    <property type="match status" value="1"/>
</dbReference>
<keyword evidence="10" id="KW-1185">Reference proteome</keyword>
<proteinExistence type="inferred from homology"/>
<comment type="similarity">
    <text evidence="2">Belongs to the FAD-dependent glycerol-3-phosphate dehydrogenase family.</text>
</comment>
<dbReference type="OMA" id="PHIVKPM"/>
<evidence type="ECO:0000256" key="5">
    <source>
        <dbReference type="ARBA" id="ARBA00022827"/>
    </source>
</evidence>
<dbReference type="InterPro" id="IPR006076">
    <property type="entry name" value="FAD-dep_OxRdtase"/>
</dbReference>
<dbReference type="SUPFAM" id="SSF54373">
    <property type="entry name" value="FAD-linked reductases, C-terminal domain"/>
    <property type="match status" value="1"/>
</dbReference>
<dbReference type="GeneID" id="26902113"/>
<dbReference type="Gene3D" id="3.50.50.60">
    <property type="entry name" value="FAD/NAD(P)-binding domain"/>
    <property type="match status" value="1"/>
</dbReference>
<dbReference type="Pfam" id="PF16901">
    <property type="entry name" value="DAO_C"/>
    <property type="match status" value="1"/>
</dbReference>
<comment type="cofactor">
    <cofactor evidence="1">
        <name>FAD</name>
        <dbReference type="ChEBI" id="CHEBI:57692"/>
    </cofactor>
</comment>
<protein>
    <recommendedName>
        <fullName evidence="3">glycerol-3-phosphate dehydrogenase</fullName>
        <ecNumber evidence="3">1.1.5.3</ecNumber>
    </recommendedName>
</protein>
<dbReference type="InterPro" id="IPR036188">
    <property type="entry name" value="FAD/NAD-bd_sf"/>
</dbReference>
<dbReference type="PANTHER" id="PTHR11985:SF15">
    <property type="entry name" value="GLYCEROL-3-PHOSPHATE DEHYDROGENASE, MITOCHONDRIAL"/>
    <property type="match status" value="1"/>
</dbReference>
<dbReference type="SUPFAM" id="SSF51905">
    <property type="entry name" value="FAD/NAD(P)-binding domain"/>
    <property type="match status" value="1"/>
</dbReference>
<gene>
    <name evidence="9" type="ORF">ABB37_01818</name>
</gene>
<dbReference type="VEuPathDB" id="TriTrypDB:LpyrH10_02_7920"/>
<dbReference type="GO" id="GO:0005739">
    <property type="term" value="C:mitochondrion"/>
    <property type="evidence" value="ECO:0007669"/>
    <property type="project" value="TreeGrafter"/>
</dbReference>
<name>A0A0N0DZP8_LEPPY</name>